<name>A0A225WLH4_9STRA</name>
<accession>A0A225WLH4</accession>
<dbReference type="Proteomes" id="UP000198211">
    <property type="component" value="Unassembled WGS sequence"/>
</dbReference>
<sequence>MEHVGSPFATVAEDDSDEVEKGQRRRNPGPDCSVRQGHLTHQDSGASEPSSRKTTPTKEKGSLSSSRKVPDQPQLRPSGWAPSANQARSPSNQLIMSLWCGMPFVLTMRTGIGYQGSIAMLSGDVMTHNLFPPSAFAAMLASMMVWNRMFRAELRLDLLHSEGVRPGYWPDLVDADVRLAQEVMDDASREHDDTQHDANYTRMTMSTTRMLMTSSVATVSLSPKAPSHINFITF</sequence>
<reference evidence="3" key="1">
    <citation type="submission" date="2017-03" db="EMBL/GenBank/DDBJ databases">
        <title>Phytopthora megakarya and P. palmivora, two closely related causual agents of cacao black pod achieved similar genome size and gene model numbers by different mechanisms.</title>
        <authorList>
            <person name="Ali S."/>
            <person name="Shao J."/>
            <person name="Larry D.J."/>
            <person name="Kronmiller B."/>
            <person name="Shen D."/>
            <person name="Strem M.D."/>
            <person name="Melnick R.L."/>
            <person name="Guiltinan M.J."/>
            <person name="Tyler B.M."/>
            <person name="Meinhardt L.W."/>
            <person name="Bailey B.A."/>
        </authorList>
    </citation>
    <scope>NUCLEOTIDE SEQUENCE [LARGE SCALE GENOMIC DNA]</scope>
    <source>
        <strain evidence="3">zdho120</strain>
    </source>
</reference>
<organism evidence="2 3">
    <name type="scientific">Phytophthora megakarya</name>
    <dbReference type="NCBI Taxonomy" id="4795"/>
    <lineage>
        <taxon>Eukaryota</taxon>
        <taxon>Sar</taxon>
        <taxon>Stramenopiles</taxon>
        <taxon>Oomycota</taxon>
        <taxon>Peronosporomycetes</taxon>
        <taxon>Peronosporales</taxon>
        <taxon>Peronosporaceae</taxon>
        <taxon>Phytophthora</taxon>
    </lineage>
</organism>
<feature type="compositionally biased region" description="Polar residues" evidence="1">
    <location>
        <begin position="42"/>
        <end position="54"/>
    </location>
</feature>
<evidence type="ECO:0000313" key="3">
    <source>
        <dbReference type="Proteomes" id="UP000198211"/>
    </source>
</evidence>
<keyword evidence="3" id="KW-1185">Reference proteome</keyword>
<protein>
    <submittedName>
        <fullName evidence="2">Uncharacterized protein</fullName>
    </submittedName>
</protein>
<dbReference type="AlphaFoldDB" id="A0A225WLH4"/>
<feature type="region of interest" description="Disordered" evidence="1">
    <location>
        <begin position="1"/>
        <end position="87"/>
    </location>
</feature>
<comment type="caution">
    <text evidence="2">The sequence shown here is derived from an EMBL/GenBank/DDBJ whole genome shotgun (WGS) entry which is preliminary data.</text>
</comment>
<dbReference type="EMBL" id="NBNE01000681">
    <property type="protein sequence ID" value="OWZ17857.1"/>
    <property type="molecule type" value="Genomic_DNA"/>
</dbReference>
<gene>
    <name evidence="2" type="ORF">PHMEG_0008143</name>
</gene>
<evidence type="ECO:0000256" key="1">
    <source>
        <dbReference type="SAM" id="MobiDB-lite"/>
    </source>
</evidence>
<proteinExistence type="predicted"/>
<evidence type="ECO:0000313" key="2">
    <source>
        <dbReference type="EMBL" id="OWZ17857.1"/>
    </source>
</evidence>